<accession>A0ABT8M554</accession>
<dbReference type="RefSeq" id="WP_273259254.1">
    <property type="nucleotide sequence ID" value="NZ_VCYI01000018.1"/>
</dbReference>
<evidence type="ECO:0000313" key="2">
    <source>
        <dbReference type="Proteomes" id="UP001168423"/>
    </source>
</evidence>
<evidence type="ECO:0008006" key="3">
    <source>
        <dbReference type="Google" id="ProtNLM"/>
    </source>
</evidence>
<keyword evidence="2" id="KW-1185">Reference proteome</keyword>
<gene>
    <name evidence="1" type="ORF">FGW20_11840</name>
</gene>
<dbReference type="EMBL" id="VCYI01000018">
    <property type="protein sequence ID" value="MDN7013711.1"/>
    <property type="molecule type" value="Genomic_DNA"/>
</dbReference>
<dbReference type="Proteomes" id="UP001168423">
    <property type="component" value="Unassembled WGS sequence"/>
</dbReference>
<evidence type="ECO:0000313" key="1">
    <source>
        <dbReference type="EMBL" id="MDN7013711.1"/>
    </source>
</evidence>
<name>A0ABT8M554_9EURY</name>
<proteinExistence type="predicted"/>
<protein>
    <recommendedName>
        <fullName evidence="3">PepSY domain-containing protein</fullName>
    </recommendedName>
</protein>
<sequence>MNGNIGMRALSTLFAVLLVSVAMVPAMACEPGTPCGDAELDLQKTNLSGLEKYEVVASALNLNEVQKLSEIPRSEDLSMIVDNAKAFSFEKELEDGSIKHATAVVLPIESVIEKDGLVQTSNIVAVWDDDNARVLKYTCIFQEKSLYTLEFSIIDANGNMVTETIIDEGSFIQKTSEHLFVTDEDPDYWQRVVYCITLNCACALAGIPCPGVSVCEICIVLLQPCVALMTPYTCAPAVACLGVEIAACMYDSL</sequence>
<comment type="caution">
    <text evidence="1">The sequence shown here is derived from an EMBL/GenBank/DDBJ whole genome shotgun (WGS) entry which is preliminary data.</text>
</comment>
<reference evidence="1" key="1">
    <citation type="submission" date="2019-05" db="EMBL/GenBank/DDBJ databases">
        <title>Isolation and characterization of methanogens from the cold seep sediment at Four-Way Closure Ridge.</title>
        <authorList>
            <person name="You Y.-T."/>
            <person name="Chen S.-C."/>
            <person name="Zhang W.-L."/>
            <person name="Lai M.-C."/>
        </authorList>
    </citation>
    <scope>NUCLEOTIDE SEQUENCE</scope>
    <source>
        <strain evidence="1">FWC-SCC3</strain>
    </source>
</reference>
<organism evidence="1 2">
    <name type="scientific">Methanoculleus methanifontis</name>
    <dbReference type="NCBI Taxonomy" id="2584086"/>
    <lineage>
        <taxon>Archaea</taxon>
        <taxon>Methanobacteriati</taxon>
        <taxon>Methanobacteriota</taxon>
        <taxon>Stenosarchaea group</taxon>
        <taxon>Methanomicrobia</taxon>
        <taxon>Methanomicrobiales</taxon>
        <taxon>Methanomicrobiaceae</taxon>
        <taxon>Methanoculleus</taxon>
    </lineage>
</organism>